<dbReference type="PROSITE" id="PS50041">
    <property type="entry name" value="C_TYPE_LECTIN_2"/>
    <property type="match status" value="1"/>
</dbReference>
<protein>
    <recommendedName>
        <fullName evidence="2">C-type lectin domain-containing protein</fullName>
    </recommendedName>
</protein>
<dbReference type="SUPFAM" id="SSF56436">
    <property type="entry name" value="C-type lectin-like"/>
    <property type="match status" value="1"/>
</dbReference>
<comment type="caution">
    <text evidence="3">The sequence shown here is derived from an EMBL/GenBank/DDBJ whole genome shotgun (WGS) entry which is preliminary data.</text>
</comment>
<dbReference type="Gene3D" id="3.10.100.10">
    <property type="entry name" value="Mannose-Binding Protein A, subunit A"/>
    <property type="match status" value="1"/>
</dbReference>
<dbReference type="InterPro" id="IPR001304">
    <property type="entry name" value="C-type_lectin-like"/>
</dbReference>
<feature type="chain" id="PRO_5044022132" description="C-type lectin domain-containing protein" evidence="1">
    <location>
        <begin position="24"/>
        <end position="162"/>
    </location>
</feature>
<keyword evidence="4" id="KW-1185">Reference proteome</keyword>
<name>A0AAV2R150_MEGNR</name>
<evidence type="ECO:0000256" key="1">
    <source>
        <dbReference type="SAM" id="SignalP"/>
    </source>
</evidence>
<feature type="domain" description="C-type lectin" evidence="2">
    <location>
        <begin position="35"/>
        <end position="159"/>
    </location>
</feature>
<gene>
    <name evidence="3" type="ORF">MNOR_LOCUS19432</name>
</gene>
<dbReference type="EMBL" id="CAXKWB010014411">
    <property type="protein sequence ID" value="CAL4110548.1"/>
    <property type="molecule type" value="Genomic_DNA"/>
</dbReference>
<reference evidence="3 4" key="1">
    <citation type="submission" date="2024-05" db="EMBL/GenBank/DDBJ databases">
        <authorList>
            <person name="Wallberg A."/>
        </authorList>
    </citation>
    <scope>NUCLEOTIDE SEQUENCE [LARGE SCALE GENOMIC DNA]</scope>
</reference>
<evidence type="ECO:0000313" key="3">
    <source>
        <dbReference type="EMBL" id="CAL4110548.1"/>
    </source>
</evidence>
<sequence>MKNMWIMCWIILALVMLLTHTHGQGCPPGFIKSPGSATCYKMFLEEVSPAAAKKKCASEGLVLAQPSDAEVVALRDVIVDTYDGVWVAAAWVAATGDENGQYFWSRDDTTVPQKLFSPWFLVYSGAKCLALLLDADSGRAPQQPYGPSYCAETNSVLCQGKP</sequence>
<keyword evidence="1" id="KW-0732">Signal</keyword>
<dbReference type="SMART" id="SM00034">
    <property type="entry name" value="CLECT"/>
    <property type="match status" value="1"/>
</dbReference>
<evidence type="ECO:0000259" key="2">
    <source>
        <dbReference type="PROSITE" id="PS50041"/>
    </source>
</evidence>
<dbReference type="Proteomes" id="UP001497623">
    <property type="component" value="Unassembled WGS sequence"/>
</dbReference>
<accession>A0AAV2R150</accession>
<evidence type="ECO:0000313" key="4">
    <source>
        <dbReference type="Proteomes" id="UP001497623"/>
    </source>
</evidence>
<proteinExistence type="predicted"/>
<dbReference type="InterPro" id="IPR016186">
    <property type="entry name" value="C-type_lectin-like/link_sf"/>
</dbReference>
<dbReference type="AlphaFoldDB" id="A0AAV2R150"/>
<dbReference type="InterPro" id="IPR016187">
    <property type="entry name" value="CTDL_fold"/>
</dbReference>
<organism evidence="3 4">
    <name type="scientific">Meganyctiphanes norvegica</name>
    <name type="common">Northern krill</name>
    <name type="synonym">Thysanopoda norvegica</name>
    <dbReference type="NCBI Taxonomy" id="48144"/>
    <lineage>
        <taxon>Eukaryota</taxon>
        <taxon>Metazoa</taxon>
        <taxon>Ecdysozoa</taxon>
        <taxon>Arthropoda</taxon>
        <taxon>Crustacea</taxon>
        <taxon>Multicrustacea</taxon>
        <taxon>Malacostraca</taxon>
        <taxon>Eumalacostraca</taxon>
        <taxon>Eucarida</taxon>
        <taxon>Euphausiacea</taxon>
        <taxon>Euphausiidae</taxon>
        <taxon>Meganyctiphanes</taxon>
    </lineage>
</organism>
<feature type="signal peptide" evidence="1">
    <location>
        <begin position="1"/>
        <end position="23"/>
    </location>
</feature>